<evidence type="ECO:0000259" key="1">
    <source>
        <dbReference type="PROSITE" id="PS50965"/>
    </source>
</evidence>
<dbReference type="RefSeq" id="WP_380774186.1">
    <property type="nucleotide sequence ID" value="NZ_JBHUEO010000034.1"/>
</dbReference>
<organism evidence="2 3">
    <name type="scientific">Siminovitchia sediminis</name>
    <dbReference type="NCBI Taxonomy" id="1274353"/>
    <lineage>
        <taxon>Bacteria</taxon>
        <taxon>Bacillati</taxon>
        <taxon>Bacillota</taxon>
        <taxon>Bacilli</taxon>
        <taxon>Bacillales</taxon>
        <taxon>Bacillaceae</taxon>
        <taxon>Siminovitchia</taxon>
    </lineage>
</organism>
<accession>A0ABW4KJM2</accession>
<dbReference type="Proteomes" id="UP001597301">
    <property type="component" value="Unassembled WGS sequence"/>
</dbReference>
<dbReference type="InterPro" id="IPR011528">
    <property type="entry name" value="NERD"/>
</dbReference>
<dbReference type="PROSITE" id="PS50965">
    <property type="entry name" value="NERD"/>
    <property type="match status" value="1"/>
</dbReference>
<dbReference type="EMBL" id="JBHUEO010000034">
    <property type="protein sequence ID" value="MFD1707466.1"/>
    <property type="molecule type" value="Genomic_DNA"/>
</dbReference>
<sequence length="325" mass="38102">MVKKHRKFPIAILMLEALLRRLHPQHPSRAKIKFDLRVRRSGYYGETQLDYHMAHLPRKNHYIFHDLRLPLTNKDFFQIDSLLLSSSYFMIYEAKNHAGTLTFEEQQMLQTYEGYTESYPNPIVQAENQQYHMEKFIGKHFGFTLPGTSFVVVTNPSSIIKFATHYEQIASRKVIRPLAIRQKSEGFWDHHPIPLLSHANLQKLCRLLLKLHTPLNTNIFKTFDVKKSDILPGVFCSNCQSLSMARVFGTWKCRRCRYLDKHAHIPALADYYLLNGDTITNRQLRQFLQLDSVTVATNLLGALRLPFDGTFKDRKYYLSLERLRN</sequence>
<comment type="caution">
    <text evidence="2">The sequence shown here is derived from an EMBL/GenBank/DDBJ whole genome shotgun (WGS) entry which is preliminary data.</text>
</comment>
<evidence type="ECO:0000313" key="3">
    <source>
        <dbReference type="Proteomes" id="UP001597301"/>
    </source>
</evidence>
<gene>
    <name evidence="2" type="ORF">ACFSCZ_12100</name>
</gene>
<feature type="domain" description="NERD" evidence="1">
    <location>
        <begin position="41"/>
        <end position="156"/>
    </location>
</feature>
<dbReference type="Pfam" id="PF08378">
    <property type="entry name" value="NERD"/>
    <property type="match status" value="1"/>
</dbReference>
<keyword evidence="3" id="KW-1185">Reference proteome</keyword>
<protein>
    <submittedName>
        <fullName evidence="2">Nuclease-related domain-containing protein</fullName>
    </submittedName>
</protein>
<proteinExistence type="predicted"/>
<name>A0ABW4KJM2_9BACI</name>
<reference evidence="3" key="1">
    <citation type="journal article" date="2019" name="Int. J. Syst. Evol. Microbiol.">
        <title>The Global Catalogue of Microorganisms (GCM) 10K type strain sequencing project: providing services to taxonomists for standard genome sequencing and annotation.</title>
        <authorList>
            <consortium name="The Broad Institute Genomics Platform"/>
            <consortium name="The Broad Institute Genome Sequencing Center for Infectious Disease"/>
            <person name="Wu L."/>
            <person name="Ma J."/>
        </authorList>
    </citation>
    <scope>NUCLEOTIDE SEQUENCE [LARGE SCALE GENOMIC DNA]</scope>
    <source>
        <strain evidence="3">CGMCC 1.12295</strain>
    </source>
</reference>
<evidence type="ECO:0000313" key="2">
    <source>
        <dbReference type="EMBL" id="MFD1707466.1"/>
    </source>
</evidence>